<keyword evidence="4 8" id="KW-0547">Nucleotide-binding</keyword>
<comment type="pathway">
    <text evidence="8">Cofactor biosynthesis; coenzyme A biosynthesis; CoA from (R)-pantothenate: step 5/5.</text>
</comment>
<keyword evidence="2 8" id="KW-0963">Cytoplasm</keyword>
<dbReference type="FunFam" id="3.40.50.300:FF:000991">
    <property type="entry name" value="Dephospho-CoA kinase"/>
    <property type="match status" value="1"/>
</dbReference>
<evidence type="ECO:0000256" key="4">
    <source>
        <dbReference type="ARBA" id="ARBA00022741"/>
    </source>
</evidence>
<dbReference type="SUPFAM" id="SSF52540">
    <property type="entry name" value="P-loop containing nucleoside triphosphate hydrolases"/>
    <property type="match status" value="1"/>
</dbReference>
<dbReference type="EMBL" id="CABEHT010000001">
    <property type="protein sequence ID" value="VTS12912.1"/>
    <property type="molecule type" value="Genomic_DNA"/>
</dbReference>
<comment type="similarity">
    <text evidence="1 8">Belongs to the CoaE family.</text>
</comment>
<dbReference type="Proteomes" id="UP000394068">
    <property type="component" value="Unassembled WGS sequence"/>
</dbReference>
<dbReference type="Gene3D" id="3.40.50.300">
    <property type="entry name" value="P-loop containing nucleotide triphosphate hydrolases"/>
    <property type="match status" value="1"/>
</dbReference>
<evidence type="ECO:0000313" key="11">
    <source>
        <dbReference type="Proteomes" id="UP000394068"/>
    </source>
</evidence>
<dbReference type="EC" id="2.7.1.24" evidence="8 9"/>
<dbReference type="AlphaFoldDB" id="A0A4U9XJG2"/>
<dbReference type="PROSITE" id="PS51219">
    <property type="entry name" value="DPCK"/>
    <property type="match status" value="1"/>
</dbReference>
<dbReference type="InterPro" id="IPR027417">
    <property type="entry name" value="P-loop_NTPase"/>
</dbReference>
<gene>
    <name evidence="8 10" type="primary">coaE</name>
    <name evidence="10" type="ORF">NCTC5386_00744</name>
</gene>
<keyword evidence="6 8" id="KW-0067">ATP-binding</keyword>
<dbReference type="PANTHER" id="PTHR10695:SF46">
    <property type="entry name" value="BIFUNCTIONAL COENZYME A SYNTHASE-RELATED"/>
    <property type="match status" value="1"/>
</dbReference>
<dbReference type="GO" id="GO:0015937">
    <property type="term" value="P:coenzyme A biosynthetic process"/>
    <property type="evidence" value="ECO:0007669"/>
    <property type="project" value="UniProtKB-UniRule"/>
</dbReference>
<dbReference type="UniPathway" id="UPA00241">
    <property type="reaction ID" value="UER00356"/>
</dbReference>
<evidence type="ECO:0000256" key="6">
    <source>
        <dbReference type="ARBA" id="ARBA00022840"/>
    </source>
</evidence>
<comment type="subcellular location">
    <subcellularLocation>
        <location evidence="8">Cytoplasm</location>
    </subcellularLocation>
</comment>
<evidence type="ECO:0000256" key="3">
    <source>
        <dbReference type="ARBA" id="ARBA00022679"/>
    </source>
</evidence>
<dbReference type="PANTHER" id="PTHR10695">
    <property type="entry name" value="DEPHOSPHO-COA KINASE-RELATED"/>
    <property type="match status" value="1"/>
</dbReference>
<dbReference type="InterPro" id="IPR001977">
    <property type="entry name" value="Depp_CoAkinase"/>
</dbReference>
<proteinExistence type="inferred from homology"/>
<dbReference type="Pfam" id="PF01121">
    <property type="entry name" value="CoaE"/>
    <property type="match status" value="1"/>
</dbReference>
<keyword evidence="3 8" id="KW-0808">Transferase</keyword>
<evidence type="ECO:0000256" key="5">
    <source>
        <dbReference type="ARBA" id="ARBA00022777"/>
    </source>
</evidence>
<dbReference type="RefSeq" id="WP_077323079.1">
    <property type="nucleotide sequence ID" value="NZ_CABEHT010000001.1"/>
</dbReference>
<evidence type="ECO:0000256" key="2">
    <source>
        <dbReference type="ARBA" id="ARBA00022490"/>
    </source>
</evidence>
<protein>
    <recommendedName>
        <fullName evidence="8 9">Dephospho-CoA kinase</fullName>
        <ecNumber evidence="8 9">2.7.1.24</ecNumber>
    </recommendedName>
    <alternativeName>
        <fullName evidence="8">Dephosphocoenzyme A kinase</fullName>
    </alternativeName>
</protein>
<evidence type="ECO:0000256" key="1">
    <source>
        <dbReference type="ARBA" id="ARBA00009018"/>
    </source>
</evidence>
<dbReference type="CDD" id="cd02022">
    <property type="entry name" value="DPCK"/>
    <property type="match status" value="1"/>
</dbReference>
<accession>A0A4U9XJG2</accession>
<feature type="binding site" evidence="8">
    <location>
        <begin position="12"/>
        <end position="17"/>
    </location>
    <ligand>
        <name>ATP</name>
        <dbReference type="ChEBI" id="CHEBI:30616"/>
    </ligand>
</feature>
<keyword evidence="7 8" id="KW-0173">Coenzyme A biosynthesis</keyword>
<evidence type="ECO:0000256" key="8">
    <source>
        <dbReference type="HAMAP-Rule" id="MF_00376"/>
    </source>
</evidence>
<comment type="catalytic activity">
    <reaction evidence="8">
        <text>3'-dephospho-CoA + ATP = ADP + CoA + H(+)</text>
        <dbReference type="Rhea" id="RHEA:18245"/>
        <dbReference type="ChEBI" id="CHEBI:15378"/>
        <dbReference type="ChEBI" id="CHEBI:30616"/>
        <dbReference type="ChEBI" id="CHEBI:57287"/>
        <dbReference type="ChEBI" id="CHEBI:57328"/>
        <dbReference type="ChEBI" id="CHEBI:456216"/>
        <dbReference type="EC" id="2.7.1.24"/>
    </reaction>
</comment>
<dbReference type="GO" id="GO:0004140">
    <property type="term" value="F:dephospho-CoA kinase activity"/>
    <property type="evidence" value="ECO:0007669"/>
    <property type="project" value="UniProtKB-UniRule"/>
</dbReference>
<evidence type="ECO:0000313" key="10">
    <source>
        <dbReference type="EMBL" id="VTS12912.1"/>
    </source>
</evidence>
<organism evidence="10 11">
    <name type="scientific">Streptococcus pseudoporcinus</name>
    <dbReference type="NCBI Taxonomy" id="361101"/>
    <lineage>
        <taxon>Bacteria</taxon>
        <taxon>Bacillati</taxon>
        <taxon>Bacillota</taxon>
        <taxon>Bacilli</taxon>
        <taxon>Lactobacillales</taxon>
        <taxon>Streptococcaceae</taxon>
        <taxon>Streptococcus</taxon>
    </lineage>
</organism>
<dbReference type="GO" id="GO:0005737">
    <property type="term" value="C:cytoplasm"/>
    <property type="evidence" value="ECO:0007669"/>
    <property type="project" value="UniProtKB-SubCell"/>
</dbReference>
<dbReference type="GO" id="GO:0005524">
    <property type="term" value="F:ATP binding"/>
    <property type="evidence" value="ECO:0007669"/>
    <property type="project" value="UniProtKB-UniRule"/>
</dbReference>
<keyword evidence="5 8" id="KW-0418">Kinase</keyword>
<evidence type="ECO:0000256" key="7">
    <source>
        <dbReference type="ARBA" id="ARBA00022993"/>
    </source>
</evidence>
<comment type="function">
    <text evidence="8">Catalyzes the phosphorylation of the 3'-hydroxyl group of dephosphocoenzyme A to form coenzyme A.</text>
</comment>
<evidence type="ECO:0000256" key="9">
    <source>
        <dbReference type="NCBIfam" id="TIGR00152"/>
    </source>
</evidence>
<dbReference type="HAMAP" id="MF_00376">
    <property type="entry name" value="Dephospho_CoA_kinase"/>
    <property type="match status" value="1"/>
</dbReference>
<reference evidence="10 11" key="1">
    <citation type="submission" date="2019-05" db="EMBL/GenBank/DDBJ databases">
        <authorList>
            <consortium name="Pathogen Informatics"/>
        </authorList>
    </citation>
    <scope>NUCLEOTIDE SEQUENCE [LARGE SCALE GENOMIC DNA]</scope>
    <source>
        <strain evidence="10 11">NCTC5386</strain>
    </source>
</reference>
<name>A0A4U9XJG2_9STRE</name>
<sequence length="201" mass="22700">MTYIIGITGGIASGKSTLVNGIREAGYQVVDADQVVHTLQKKGGLLYDALVATFGLDILNVDGQLDRPNLSEIIFSSQENKELSAKIQNPIIHEELARLRQQLMKTENIFFMDIPLLIELDYQDWFDAIWLVYVPKDIQLARLMARNQYSEEEALQRLASQMPLEEKRAFADRVFDNSGSLDDLKIQLSDALKDLAQSKVL</sequence>
<dbReference type="NCBIfam" id="TIGR00152">
    <property type="entry name" value="dephospho-CoA kinase"/>
    <property type="match status" value="1"/>
</dbReference>